<dbReference type="SMART" id="SM00267">
    <property type="entry name" value="GGDEF"/>
    <property type="match status" value="1"/>
</dbReference>
<dbReference type="FunFam" id="3.30.70.270:FF:000001">
    <property type="entry name" value="Diguanylate cyclase domain protein"/>
    <property type="match status" value="1"/>
</dbReference>
<dbReference type="InterPro" id="IPR000160">
    <property type="entry name" value="GGDEF_dom"/>
</dbReference>
<dbReference type="GO" id="GO:0052621">
    <property type="term" value="F:diguanylate cyclase activity"/>
    <property type="evidence" value="ECO:0007669"/>
    <property type="project" value="UniProtKB-EC"/>
</dbReference>
<accession>A0AAU7KLD5</accession>
<dbReference type="GO" id="GO:0005886">
    <property type="term" value="C:plasma membrane"/>
    <property type="evidence" value="ECO:0007669"/>
    <property type="project" value="TreeGrafter"/>
</dbReference>
<dbReference type="PANTHER" id="PTHR45138">
    <property type="entry name" value="REGULATORY COMPONENTS OF SENSORY TRANSDUCTION SYSTEM"/>
    <property type="match status" value="1"/>
</dbReference>
<dbReference type="InterPro" id="IPR029787">
    <property type="entry name" value="Nucleotide_cyclase"/>
</dbReference>
<evidence type="ECO:0000256" key="3">
    <source>
        <dbReference type="SAM" id="Coils"/>
    </source>
</evidence>
<dbReference type="Gene3D" id="3.30.70.270">
    <property type="match status" value="1"/>
</dbReference>
<gene>
    <name evidence="5" type="ORF">NFG58_07385</name>
</gene>
<dbReference type="Pfam" id="PF00990">
    <property type="entry name" value="GGDEF"/>
    <property type="match status" value="1"/>
</dbReference>
<dbReference type="EMBL" id="CP098827">
    <property type="protein sequence ID" value="XBO72515.1"/>
    <property type="molecule type" value="Genomic_DNA"/>
</dbReference>
<dbReference type="SUPFAM" id="SSF55073">
    <property type="entry name" value="Nucleotide cyclase"/>
    <property type="match status" value="1"/>
</dbReference>
<reference evidence="5" key="1">
    <citation type="submission" date="2022-06" db="EMBL/GenBank/DDBJ databases">
        <title>A novel DMS-producing enzyme.</title>
        <authorList>
            <person name="Zhang Y."/>
        </authorList>
    </citation>
    <scope>NUCLEOTIDE SEQUENCE</scope>
    <source>
        <strain evidence="5">RT37</strain>
    </source>
</reference>
<dbReference type="EC" id="2.7.7.65" evidence="2"/>
<organism evidence="5">
    <name type="scientific">Halomonas sp. RT37</name>
    <dbReference type="NCBI Taxonomy" id="2950872"/>
    <lineage>
        <taxon>Bacteria</taxon>
        <taxon>Pseudomonadati</taxon>
        <taxon>Pseudomonadota</taxon>
        <taxon>Gammaproteobacteria</taxon>
        <taxon>Oceanospirillales</taxon>
        <taxon>Halomonadaceae</taxon>
        <taxon>Halomonas</taxon>
    </lineage>
</organism>
<feature type="coiled-coil region" evidence="3">
    <location>
        <begin position="27"/>
        <end position="82"/>
    </location>
</feature>
<evidence type="ECO:0000256" key="1">
    <source>
        <dbReference type="ARBA" id="ARBA00001946"/>
    </source>
</evidence>
<evidence type="ECO:0000256" key="2">
    <source>
        <dbReference type="ARBA" id="ARBA00012528"/>
    </source>
</evidence>
<evidence type="ECO:0000313" key="5">
    <source>
        <dbReference type="EMBL" id="XBO72515.1"/>
    </source>
</evidence>
<keyword evidence="3" id="KW-0175">Coiled coil</keyword>
<name>A0AAU7KLD5_9GAMM</name>
<dbReference type="GO" id="GO:1902201">
    <property type="term" value="P:negative regulation of bacterial-type flagellum-dependent cell motility"/>
    <property type="evidence" value="ECO:0007669"/>
    <property type="project" value="TreeGrafter"/>
</dbReference>
<dbReference type="RefSeq" id="WP_348827881.1">
    <property type="nucleotide sequence ID" value="NZ_CP098827.1"/>
</dbReference>
<dbReference type="AlphaFoldDB" id="A0AAU7KLD5"/>
<dbReference type="GO" id="GO:0043709">
    <property type="term" value="P:cell adhesion involved in single-species biofilm formation"/>
    <property type="evidence" value="ECO:0007669"/>
    <property type="project" value="TreeGrafter"/>
</dbReference>
<evidence type="ECO:0000259" key="4">
    <source>
        <dbReference type="PROSITE" id="PS50887"/>
    </source>
</evidence>
<feature type="domain" description="GGDEF" evidence="4">
    <location>
        <begin position="131"/>
        <end position="261"/>
    </location>
</feature>
<dbReference type="InterPro" id="IPR050469">
    <property type="entry name" value="Diguanylate_Cyclase"/>
</dbReference>
<comment type="cofactor">
    <cofactor evidence="1">
        <name>Mg(2+)</name>
        <dbReference type="ChEBI" id="CHEBI:18420"/>
    </cofactor>
</comment>
<dbReference type="CDD" id="cd01949">
    <property type="entry name" value="GGDEF"/>
    <property type="match status" value="1"/>
</dbReference>
<sequence>MTERDRQLLRDIEALLASSEHQDNPLKAPLEALYRRHTEQLERLERMAAISDGFQRNVKSDLTTAERRLERQQRRQHKLSRIADGYQELLFERKQTLESEVMLDPLTKIPNRRGLHTELRRLMAASSRQQRPFTLAMVDIDHFKRFNDEHGHDVGDQALLVVAKVLDDTLRGGDIVGRWGGEEFLIALPGASLWAAEPLFERLQAKLRTTQVVSDDSLTLTVSIGAAEHRHDETYEQTMNRADQALYQAKRNGRDRWEAAE</sequence>
<dbReference type="NCBIfam" id="TIGR00254">
    <property type="entry name" value="GGDEF"/>
    <property type="match status" value="1"/>
</dbReference>
<dbReference type="PROSITE" id="PS50887">
    <property type="entry name" value="GGDEF"/>
    <property type="match status" value="1"/>
</dbReference>
<protein>
    <recommendedName>
        <fullName evidence="2">diguanylate cyclase</fullName>
        <ecNumber evidence="2">2.7.7.65</ecNumber>
    </recommendedName>
</protein>
<dbReference type="InterPro" id="IPR043128">
    <property type="entry name" value="Rev_trsase/Diguanyl_cyclase"/>
</dbReference>
<proteinExistence type="predicted"/>
<dbReference type="PANTHER" id="PTHR45138:SF24">
    <property type="entry name" value="DIGUANYLATE CYCLASE DGCC-RELATED"/>
    <property type="match status" value="1"/>
</dbReference>